<dbReference type="InterPro" id="IPR015867">
    <property type="entry name" value="N-reg_PII/ATP_PRibTrfase_C"/>
</dbReference>
<evidence type="ECO:0000313" key="2">
    <source>
        <dbReference type="Proteomes" id="UP001519343"/>
    </source>
</evidence>
<gene>
    <name evidence="1" type="ORF">J2Z37_002591</name>
</gene>
<name>A0ABS4GQP9_9BACL</name>
<dbReference type="Proteomes" id="UP001519343">
    <property type="component" value="Unassembled WGS sequence"/>
</dbReference>
<organism evidence="1 2">
    <name type="scientific">Ammoniphilus resinae</name>
    <dbReference type="NCBI Taxonomy" id="861532"/>
    <lineage>
        <taxon>Bacteria</taxon>
        <taxon>Bacillati</taxon>
        <taxon>Bacillota</taxon>
        <taxon>Bacilli</taxon>
        <taxon>Bacillales</taxon>
        <taxon>Paenibacillaceae</taxon>
        <taxon>Aneurinibacillus group</taxon>
        <taxon>Ammoniphilus</taxon>
    </lineage>
</organism>
<keyword evidence="2" id="KW-1185">Reference proteome</keyword>
<reference evidence="1 2" key="1">
    <citation type="submission" date="2021-03" db="EMBL/GenBank/DDBJ databases">
        <title>Genomic Encyclopedia of Type Strains, Phase IV (KMG-IV): sequencing the most valuable type-strain genomes for metagenomic binning, comparative biology and taxonomic classification.</title>
        <authorList>
            <person name="Goeker M."/>
        </authorList>
    </citation>
    <scope>NUCLEOTIDE SEQUENCE [LARGE SCALE GENOMIC DNA]</scope>
    <source>
        <strain evidence="1 2">DSM 24738</strain>
    </source>
</reference>
<dbReference type="Pfam" id="PF06153">
    <property type="entry name" value="CdAMP_rec"/>
    <property type="match status" value="1"/>
</dbReference>
<dbReference type="PANTHER" id="PTHR38456">
    <property type="entry name" value="CYCLIC DI-AMP RECEPTOR A"/>
    <property type="match status" value="1"/>
</dbReference>
<dbReference type="InterPro" id="IPR010375">
    <property type="entry name" value="CdAMP_rec"/>
</dbReference>
<sequence>MKMVIAIIQDRDWVKLSKGLTEHGYGVTKLSSTGGFLRQGNTTIMIGVEDEKVEDVLQLIRDNCKKKEIPMTLYPPSITGLNMTSPPVNVTVGGATVFVMNIEQFHHVE</sequence>
<dbReference type="InterPro" id="IPR011322">
    <property type="entry name" value="N-reg_PII-like_a/b"/>
</dbReference>
<proteinExistence type="predicted"/>
<dbReference type="EMBL" id="JAGGKT010000007">
    <property type="protein sequence ID" value="MBP1932583.1"/>
    <property type="molecule type" value="Genomic_DNA"/>
</dbReference>
<accession>A0ABS4GQP9</accession>
<dbReference type="PANTHER" id="PTHR38456:SF1">
    <property type="entry name" value="CYCLIC DI-AMP RECEPTOR A"/>
    <property type="match status" value="1"/>
</dbReference>
<protein>
    <submittedName>
        <fullName evidence="1">Uncharacterized protein YaaQ</fullName>
    </submittedName>
</protein>
<dbReference type="Gene3D" id="3.30.70.120">
    <property type="match status" value="1"/>
</dbReference>
<dbReference type="SUPFAM" id="SSF54913">
    <property type="entry name" value="GlnB-like"/>
    <property type="match status" value="1"/>
</dbReference>
<evidence type="ECO:0000313" key="1">
    <source>
        <dbReference type="EMBL" id="MBP1932583.1"/>
    </source>
</evidence>
<dbReference type="RefSeq" id="WP_209810630.1">
    <property type="nucleotide sequence ID" value="NZ_JAGGKT010000007.1"/>
</dbReference>
<comment type="caution">
    <text evidence="1">The sequence shown here is derived from an EMBL/GenBank/DDBJ whole genome shotgun (WGS) entry which is preliminary data.</text>
</comment>